<dbReference type="STRING" id="29139.ENSVURP00010027380"/>
<evidence type="ECO:0000313" key="4">
    <source>
        <dbReference type="Proteomes" id="UP000314987"/>
    </source>
</evidence>
<dbReference type="Ensembl" id="ENSVURT00010031184.1">
    <property type="protein sequence ID" value="ENSVURP00010027380.1"/>
    <property type="gene ID" value="ENSVURG00010020959.1"/>
</dbReference>
<feature type="region of interest" description="Disordered" evidence="2">
    <location>
        <begin position="135"/>
        <end position="173"/>
    </location>
</feature>
<feature type="compositionally biased region" description="Polar residues" evidence="2">
    <location>
        <begin position="150"/>
        <end position="173"/>
    </location>
</feature>
<dbReference type="GO" id="GO:0060271">
    <property type="term" value="P:cilium assembly"/>
    <property type="evidence" value="ECO:0007669"/>
    <property type="project" value="Ensembl"/>
</dbReference>
<evidence type="ECO:0000256" key="2">
    <source>
        <dbReference type="SAM" id="MobiDB-lite"/>
    </source>
</evidence>
<dbReference type="GO" id="GO:0045271">
    <property type="term" value="C:respiratory chain complex I"/>
    <property type="evidence" value="ECO:0007669"/>
    <property type="project" value="InterPro"/>
</dbReference>
<dbReference type="GO" id="GO:0032981">
    <property type="term" value="P:mitochondrial respiratory chain complex I assembly"/>
    <property type="evidence" value="ECO:0007669"/>
    <property type="project" value="Ensembl"/>
</dbReference>
<dbReference type="Pfam" id="PF05071">
    <property type="entry name" value="NDUFA12"/>
    <property type="match status" value="1"/>
</dbReference>
<dbReference type="AlphaFoldDB" id="A0A4X2M133"/>
<sequence>MRGSMSGSQGLLRALLRLFSKEVKQYVGTDQFGNKYFYIPERKNWLGQTMRERRFVEARDKKEVDYREGDIPMEWEAWIRKTRKSPPTIEEIMKNEKYREDVQIKIRDVSEKENLQITDSKEMLVASPVQIKIKGHASAPDFGKSDPSKDPTSTGKTFQPGSWLPQENSNQNK</sequence>
<dbReference type="GO" id="GO:0061179">
    <property type="term" value="P:negative regulation of insulin secretion involved in cellular response to glucose stimulus"/>
    <property type="evidence" value="ECO:0007669"/>
    <property type="project" value="Ensembl"/>
</dbReference>
<dbReference type="CTD" id="91942"/>
<dbReference type="PANTHER" id="PTHR32470">
    <property type="entry name" value="ADH DEHYDROGENASE [UBIQUINONE] 1 ALPHA SUBCOMPLEX ASSEMBLY FACTOR 2"/>
    <property type="match status" value="1"/>
</dbReference>
<dbReference type="GeneID" id="114044162"/>
<dbReference type="PANTHER" id="PTHR32470:SF2">
    <property type="entry name" value="NADH DEHYDROGENASE [UBIQUINONE] 1 ALPHA SUBCOMPLEX ASSEMBLY FACTOR 2"/>
    <property type="match status" value="1"/>
</dbReference>
<reference evidence="3" key="3">
    <citation type="submission" date="2025-09" db="UniProtKB">
        <authorList>
            <consortium name="Ensembl"/>
        </authorList>
    </citation>
    <scope>IDENTIFICATION</scope>
</reference>
<dbReference type="RefSeq" id="XP_027719289.1">
    <property type="nucleotide sequence ID" value="XM_027863488.1"/>
</dbReference>
<gene>
    <name evidence="3" type="primary">NDUFAF2</name>
</gene>
<proteinExistence type="inferred from homology"/>
<dbReference type="GO" id="GO:0005739">
    <property type="term" value="C:mitochondrion"/>
    <property type="evidence" value="ECO:0007669"/>
    <property type="project" value="Ensembl"/>
</dbReference>
<keyword evidence="4" id="KW-1185">Reference proteome</keyword>
<reference evidence="4" key="1">
    <citation type="submission" date="2018-12" db="EMBL/GenBank/DDBJ databases">
        <authorList>
            <person name="Yazar S."/>
        </authorList>
    </citation>
    <scope>NUCLEOTIDE SEQUENCE [LARGE SCALE GENOMIC DNA]</scope>
</reference>
<dbReference type="OrthoDB" id="10255576at2759"/>
<dbReference type="InterPro" id="IPR052618">
    <property type="entry name" value="ComplexI_NDUFA12"/>
</dbReference>
<accession>A0A4X2M133</accession>
<reference evidence="3" key="2">
    <citation type="submission" date="2025-08" db="UniProtKB">
        <authorList>
            <consortium name="Ensembl"/>
        </authorList>
    </citation>
    <scope>IDENTIFICATION</scope>
</reference>
<name>A0A4X2M133_VOMUR</name>
<comment type="similarity">
    <text evidence="1">Belongs to the complex I NDUFA12 subunit family.</text>
</comment>
<dbReference type="OMA" id="HKTWAGQ"/>
<dbReference type="GO" id="GO:0044877">
    <property type="term" value="F:protein-containing complex binding"/>
    <property type="evidence" value="ECO:0007669"/>
    <property type="project" value="Ensembl"/>
</dbReference>
<evidence type="ECO:0000256" key="1">
    <source>
        <dbReference type="ARBA" id="ARBA00007355"/>
    </source>
</evidence>
<protein>
    <submittedName>
        <fullName evidence="3">NADH:ubiquinone oxidoreductase complex assembly factor 2</fullName>
    </submittedName>
</protein>
<evidence type="ECO:0000313" key="3">
    <source>
        <dbReference type="Ensembl" id="ENSVURP00010027380.1"/>
    </source>
</evidence>
<organism evidence="3 4">
    <name type="scientific">Vombatus ursinus</name>
    <name type="common">Common wombat</name>
    <dbReference type="NCBI Taxonomy" id="29139"/>
    <lineage>
        <taxon>Eukaryota</taxon>
        <taxon>Metazoa</taxon>
        <taxon>Chordata</taxon>
        <taxon>Craniata</taxon>
        <taxon>Vertebrata</taxon>
        <taxon>Euteleostomi</taxon>
        <taxon>Mammalia</taxon>
        <taxon>Metatheria</taxon>
        <taxon>Diprotodontia</taxon>
        <taxon>Vombatidae</taxon>
        <taxon>Vombatus</taxon>
    </lineage>
</organism>
<dbReference type="Proteomes" id="UP000314987">
    <property type="component" value="Unassembled WGS sequence"/>
</dbReference>
<dbReference type="InterPro" id="IPR007763">
    <property type="entry name" value="NDUFA12"/>
</dbReference>
<dbReference type="GeneTree" id="ENSGT00390000002743"/>